<evidence type="ECO:0000259" key="2">
    <source>
        <dbReference type="Pfam" id="PF22600"/>
    </source>
</evidence>
<feature type="compositionally biased region" description="Low complexity" evidence="1">
    <location>
        <begin position="18"/>
        <end position="27"/>
    </location>
</feature>
<dbReference type="VEuPathDB" id="TriTrypDB:TCSYLVIO_002359"/>
<dbReference type="GO" id="GO:1990817">
    <property type="term" value="F:poly(A) RNA polymerase activity"/>
    <property type="evidence" value="ECO:0007669"/>
    <property type="project" value="InterPro"/>
</dbReference>
<dbReference type="VEuPathDB" id="TriTrypDB:TCDM_01348"/>
<dbReference type="Pfam" id="PF22600">
    <property type="entry name" value="MTPAP-like_central"/>
    <property type="match status" value="1"/>
</dbReference>
<dbReference type="VEuPathDB" id="TriTrypDB:ECC02_004596"/>
<feature type="domain" description="Poly(A) RNA polymerase mitochondrial-like central palm" evidence="2">
    <location>
        <begin position="95"/>
        <end position="249"/>
    </location>
</feature>
<accession>A0A2V2VTE1</accession>
<name>A0A2V2VTE1_TRYCR</name>
<dbReference type="GO" id="GO:0031499">
    <property type="term" value="C:TRAMP complex"/>
    <property type="evidence" value="ECO:0007669"/>
    <property type="project" value="TreeGrafter"/>
</dbReference>
<dbReference type="PANTHER" id="PTHR23092">
    <property type="entry name" value="POLY(A) RNA POLYMERASE"/>
    <property type="match status" value="1"/>
</dbReference>
<evidence type="ECO:0000313" key="3">
    <source>
        <dbReference type="EMBL" id="PWU99707.1"/>
    </source>
</evidence>
<dbReference type="Gene3D" id="1.10.1410.10">
    <property type="match status" value="1"/>
</dbReference>
<dbReference type="VEuPathDB" id="TriTrypDB:TcCL_NonESM00791"/>
<dbReference type="VEuPathDB" id="TriTrypDB:Tc_MARK_1078"/>
<dbReference type="VEuPathDB" id="TriTrypDB:BCY84_13374"/>
<dbReference type="VEuPathDB" id="TriTrypDB:TcG_03923"/>
<dbReference type="GO" id="GO:0043634">
    <property type="term" value="P:polyadenylation-dependent ncRNA catabolic process"/>
    <property type="evidence" value="ECO:0007669"/>
    <property type="project" value="TreeGrafter"/>
</dbReference>
<feature type="region of interest" description="Disordered" evidence="1">
    <location>
        <begin position="1"/>
        <end position="59"/>
    </location>
</feature>
<dbReference type="VEuPathDB" id="TriTrypDB:C3747_4g736"/>
<dbReference type="EMBL" id="PRFA01000008">
    <property type="protein sequence ID" value="PWU99707.1"/>
    <property type="molecule type" value="Genomic_DNA"/>
</dbReference>
<dbReference type="PANTHER" id="PTHR23092:SF15">
    <property type="entry name" value="INACTIVE NON-CANONICAL POLY(A) RNA POLYMERASE PROTEIN TRF4-2-RELATED"/>
    <property type="match status" value="1"/>
</dbReference>
<sequence length="465" mass="51612">MSRSRKAQRGQKVPFQEPAPKTTAKKATNTHSASLSGSCGSGRNSKRAKKNTRMEMAAPVSNAECDNLHERSLMPLQSTHDSLETSDSLPLELSLQAVLRAISPTPNEREYARQVFYDMNATLSSLDLCVELFGSWCTGLCIPSSDMDFVAVQKGAEMSPNGDSSGIDRNRGSKHNMSSKLERVLSEHLIASNMTRGERRRLYSGALRAVGNKLRLSSAFGGIQHIAHAKVPIVKAVHRGGKKLDISFLRDGVLSSHFLCEEFKKEPFFLARGIIILVKALVANWFLDDPSVGGLGSFPISIMVLWFLYAEVAQHYPPEFSKSYAICLVGFLKYYSMQFDHKCTGIDYANKRTFEKAATSELCIMNPLNPGANCAVAATLFGSHVVHKFREAYTLFSRLLEFTSDVTCVERAVLQAFHRSITLVGGQATLWKQREKKCQTIESVDLPQHLWEEGTLFYIGDPMGR</sequence>
<dbReference type="InterPro" id="IPR045862">
    <property type="entry name" value="Trf4-like"/>
</dbReference>
<evidence type="ECO:0000256" key="1">
    <source>
        <dbReference type="SAM" id="MobiDB-lite"/>
    </source>
</evidence>
<proteinExistence type="predicted"/>
<dbReference type="InterPro" id="IPR054708">
    <property type="entry name" value="MTPAP-like_central"/>
</dbReference>
<reference evidence="3 4" key="1">
    <citation type="journal article" date="2018" name="Microb. Genom.">
        <title>Expanding an expanded genome: long-read sequencing of Trypanosoma cruzi.</title>
        <authorList>
            <person name="Berna L."/>
            <person name="Rodriguez M."/>
            <person name="Chiribao M.L."/>
            <person name="Parodi-Talice A."/>
            <person name="Pita S."/>
            <person name="Rijo G."/>
            <person name="Alvarez-Valin F."/>
            <person name="Robello C."/>
        </authorList>
    </citation>
    <scope>NUCLEOTIDE SEQUENCE [LARGE SCALE GENOMIC DNA]</scope>
    <source>
        <strain evidence="3 4">Dm28c</strain>
    </source>
</reference>
<gene>
    <name evidence="3" type="ORF">C4B63_8g520</name>
</gene>
<dbReference type="GO" id="GO:0003729">
    <property type="term" value="F:mRNA binding"/>
    <property type="evidence" value="ECO:0007669"/>
    <property type="project" value="TreeGrafter"/>
</dbReference>
<dbReference type="GO" id="GO:0031123">
    <property type="term" value="P:RNA 3'-end processing"/>
    <property type="evidence" value="ECO:0007669"/>
    <property type="project" value="TreeGrafter"/>
</dbReference>
<dbReference type="GO" id="GO:0005739">
    <property type="term" value="C:mitochondrion"/>
    <property type="evidence" value="ECO:0007669"/>
    <property type="project" value="UniProtKB-ARBA"/>
</dbReference>
<dbReference type="VEuPathDB" id="TriTrypDB:TcCLB.507517.20"/>
<dbReference type="InterPro" id="IPR043519">
    <property type="entry name" value="NT_sf"/>
</dbReference>
<dbReference type="VEuPathDB" id="TriTrypDB:TcCLB.503579.30"/>
<organism evidence="3 4">
    <name type="scientific">Trypanosoma cruzi</name>
    <dbReference type="NCBI Taxonomy" id="5693"/>
    <lineage>
        <taxon>Eukaryota</taxon>
        <taxon>Discoba</taxon>
        <taxon>Euglenozoa</taxon>
        <taxon>Kinetoplastea</taxon>
        <taxon>Metakinetoplastina</taxon>
        <taxon>Trypanosomatida</taxon>
        <taxon>Trypanosomatidae</taxon>
        <taxon>Trypanosoma</taxon>
        <taxon>Schizotrypanum</taxon>
    </lineage>
</organism>
<dbReference type="SUPFAM" id="SSF81631">
    <property type="entry name" value="PAP/OAS1 substrate-binding domain"/>
    <property type="match status" value="1"/>
</dbReference>
<protein>
    <submittedName>
        <fullName evidence="3">Putative DNA polymerase sigma-like protein</fullName>
    </submittedName>
</protein>
<dbReference type="SUPFAM" id="SSF81301">
    <property type="entry name" value="Nucleotidyltransferase"/>
    <property type="match status" value="1"/>
</dbReference>
<comment type="caution">
    <text evidence="3">The sequence shown here is derived from an EMBL/GenBank/DDBJ whole genome shotgun (WGS) entry which is preliminary data.</text>
</comment>
<dbReference type="CDD" id="cd05402">
    <property type="entry name" value="NT_PAP_TUTase"/>
    <property type="match status" value="1"/>
</dbReference>
<dbReference type="VEuPathDB" id="TriTrypDB:C4B63_8g520"/>
<dbReference type="VEuPathDB" id="TriTrypDB:TcBrA4_0107010"/>
<dbReference type="GO" id="GO:0005730">
    <property type="term" value="C:nucleolus"/>
    <property type="evidence" value="ECO:0007669"/>
    <property type="project" value="TreeGrafter"/>
</dbReference>
<evidence type="ECO:0000313" key="4">
    <source>
        <dbReference type="Proteomes" id="UP000246121"/>
    </source>
</evidence>
<dbReference type="Gene3D" id="3.30.460.10">
    <property type="entry name" value="Beta Polymerase, domain 2"/>
    <property type="match status" value="1"/>
</dbReference>
<dbReference type="Proteomes" id="UP000246121">
    <property type="component" value="Unassembled WGS sequence"/>
</dbReference>
<feature type="compositionally biased region" description="Polar residues" evidence="1">
    <location>
        <begin position="29"/>
        <end position="43"/>
    </location>
</feature>
<dbReference type="AlphaFoldDB" id="A0A2V2VTE1"/>